<feature type="compositionally biased region" description="Basic and acidic residues" evidence="1">
    <location>
        <begin position="477"/>
        <end position="489"/>
    </location>
</feature>
<dbReference type="SUPFAM" id="SSF54001">
    <property type="entry name" value="Cysteine proteinases"/>
    <property type="match status" value="1"/>
</dbReference>
<evidence type="ECO:0000256" key="1">
    <source>
        <dbReference type="SAM" id="MobiDB-lite"/>
    </source>
</evidence>
<reference evidence="2" key="1">
    <citation type="submission" date="2023-02" db="EMBL/GenBank/DDBJ databases">
        <title>Genome of toxic invasive species Heracleum sosnowskyi carries increased number of genes despite the absence of recent whole-genome duplications.</title>
        <authorList>
            <person name="Schelkunov M."/>
            <person name="Shtratnikova V."/>
            <person name="Makarenko M."/>
            <person name="Klepikova A."/>
            <person name="Omelchenko D."/>
            <person name="Novikova G."/>
            <person name="Obukhova E."/>
            <person name="Bogdanov V."/>
            <person name="Penin A."/>
            <person name="Logacheva M."/>
        </authorList>
    </citation>
    <scope>NUCLEOTIDE SEQUENCE</scope>
    <source>
        <strain evidence="2">Hsosn_3</strain>
        <tissue evidence="2">Leaf</tissue>
    </source>
</reference>
<dbReference type="AlphaFoldDB" id="A0AAD8MET8"/>
<evidence type="ECO:0000313" key="3">
    <source>
        <dbReference type="Proteomes" id="UP001237642"/>
    </source>
</evidence>
<evidence type="ECO:0000313" key="2">
    <source>
        <dbReference type="EMBL" id="KAK1370292.1"/>
    </source>
</evidence>
<dbReference type="InterPro" id="IPR038765">
    <property type="entry name" value="Papain-like_cys_pep_sf"/>
</dbReference>
<dbReference type="Proteomes" id="UP001237642">
    <property type="component" value="Unassembled WGS sequence"/>
</dbReference>
<dbReference type="EMBL" id="JAUIZM010000008">
    <property type="protein sequence ID" value="KAK1370292.1"/>
    <property type="molecule type" value="Genomic_DNA"/>
</dbReference>
<reference evidence="2" key="2">
    <citation type="submission" date="2023-05" db="EMBL/GenBank/DDBJ databases">
        <authorList>
            <person name="Schelkunov M.I."/>
        </authorList>
    </citation>
    <scope>NUCLEOTIDE SEQUENCE</scope>
    <source>
        <strain evidence="2">Hsosn_3</strain>
        <tissue evidence="2">Leaf</tissue>
    </source>
</reference>
<protein>
    <recommendedName>
        <fullName evidence="4">Ubiquitin-like protease family profile domain-containing protein</fullName>
    </recommendedName>
</protein>
<sequence>MVAFVDPTIIGAIGCGTVGDRSRALSIRFKNAQPGQIFLLPYNSANHWTLTAVNPDSQMVYHMDPLKRRIAAEEWIEVVDNAIKLYKDKAKKFLKKKIMWENLADILEAFWSNATTKDIALGDGKTKLLITCEIKRTHIIFYATDVNKALQITEMDDTEEHFDREATDDELIMFLDFIHYTTTIDVGHIFKKNIKKEWGSRSFHFTLVDERAVPPSPIIHDVIREISSQRFESEEVAHPMQMEASSPLIEISSLSHQTDIPYTTSHVAIKDASEKLDIEIATSYNSELQTAMASQHAAVKNYLKSTYNEVILKFPKIHSLDIQNASNKKKIIVLDTEVANLKTSQKNLTDSVEKHLAFGLDVSTMIKPLYKNAYGDMIPSIVPVREMVVSDYNILMQKAKEAFDEKFYGPKPPTSSTSQNPEIAALQSEMISLRQASEDLATTVTLMSEKADQNSKDLNHTLQALQAQLALLASPHSESDNKPKGEKKAVSKRVTRASNSKSKKSKAVVTESEAKKLVEEEKETGSVQVEEKVESVQAESVNIKTLDHELLVTYNVPDLIKDATQEDAIKFKGVLTL</sequence>
<feature type="compositionally biased region" description="Basic residues" evidence="1">
    <location>
        <begin position="490"/>
        <end position="506"/>
    </location>
</feature>
<comment type="caution">
    <text evidence="2">The sequence shown here is derived from an EMBL/GenBank/DDBJ whole genome shotgun (WGS) entry which is preliminary data.</text>
</comment>
<dbReference type="Gene3D" id="3.40.395.10">
    <property type="entry name" value="Adenoviral Proteinase, Chain A"/>
    <property type="match status" value="1"/>
</dbReference>
<feature type="region of interest" description="Disordered" evidence="1">
    <location>
        <begin position="474"/>
        <end position="507"/>
    </location>
</feature>
<keyword evidence="3" id="KW-1185">Reference proteome</keyword>
<gene>
    <name evidence="2" type="ORF">POM88_036384</name>
</gene>
<organism evidence="2 3">
    <name type="scientific">Heracleum sosnowskyi</name>
    <dbReference type="NCBI Taxonomy" id="360622"/>
    <lineage>
        <taxon>Eukaryota</taxon>
        <taxon>Viridiplantae</taxon>
        <taxon>Streptophyta</taxon>
        <taxon>Embryophyta</taxon>
        <taxon>Tracheophyta</taxon>
        <taxon>Spermatophyta</taxon>
        <taxon>Magnoliopsida</taxon>
        <taxon>eudicotyledons</taxon>
        <taxon>Gunneridae</taxon>
        <taxon>Pentapetalae</taxon>
        <taxon>asterids</taxon>
        <taxon>campanulids</taxon>
        <taxon>Apiales</taxon>
        <taxon>Apiaceae</taxon>
        <taxon>Apioideae</taxon>
        <taxon>apioid superclade</taxon>
        <taxon>Tordylieae</taxon>
        <taxon>Tordyliinae</taxon>
        <taxon>Heracleum</taxon>
    </lineage>
</organism>
<evidence type="ECO:0008006" key="4">
    <source>
        <dbReference type="Google" id="ProtNLM"/>
    </source>
</evidence>
<proteinExistence type="predicted"/>
<accession>A0AAD8MET8</accession>
<name>A0AAD8MET8_9APIA</name>